<evidence type="ECO:0000256" key="1">
    <source>
        <dbReference type="SAM" id="MobiDB-lite"/>
    </source>
</evidence>
<evidence type="ECO:0000313" key="3">
    <source>
        <dbReference type="EMBL" id="KAJ6218858.1"/>
    </source>
</evidence>
<feature type="chain" id="PRO_5040180320" evidence="2">
    <location>
        <begin position="27"/>
        <end position="137"/>
    </location>
</feature>
<dbReference type="EMBL" id="JAPWDV010000002">
    <property type="protein sequence ID" value="KAJ6218858.1"/>
    <property type="molecule type" value="Genomic_DNA"/>
</dbReference>
<accession>A0A9Q0RK76</accession>
<reference evidence="3" key="1">
    <citation type="submission" date="2022-12" db="EMBL/GenBank/DDBJ databases">
        <title>Genome assemblies of Blomia tropicalis.</title>
        <authorList>
            <person name="Cui Y."/>
        </authorList>
    </citation>
    <scope>NUCLEOTIDE SEQUENCE</scope>
    <source>
        <tissue evidence="3">Adult mites</tissue>
    </source>
</reference>
<keyword evidence="4" id="KW-1185">Reference proteome</keyword>
<keyword evidence="2" id="KW-0732">Signal</keyword>
<protein>
    <submittedName>
        <fullName evidence="3">Uncharacterized protein</fullName>
    </submittedName>
</protein>
<feature type="compositionally biased region" description="Polar residues" evidence="1">
    <location>
        <begin position="47"/>
        <end position="57"/>
    </location>
</feature>
<dbReference type="Proteomes" id="UP001142055">
    <property type="component" value="Chromosome 2"/>
</dbReference>
<comment type="caution">
    <text evidence="3">The sequence shown here is derived from an EMBL/GenBank/DDBJ whole genome shotgun (WGS) entry which is preliminary data.</text>
</comment>
<dbReference type="AlphaFoldDB" id="A0A9Q0RK76"/>
<sequence length="137" mass="14037">MVQLTVTRLLAIGVITLSLIATNVQALPTADASPEPDASAEVAATSPEISSANPSIDTESVAKEASAAVADMAAKVTTLGPAMETKLDKLQTATENKVADISKTAEEMTENAAMASASVKPFLVATLAAFTCVRFII</sequence>
<evidence type="ECO:0000313" key="4">
    <source>
        <dbReference type="Proteomes" id="UP001142055"/>
    </source>
</evidence>
<organism evidence="3 4">
    <name type="scientific">Blomia tropicalis</name>
    <name type="common">Mite</name>
    <dbReference type="NCBI Taxonomy" id="40697"/>
    <lineage>
        <taxon>Eukaryota</taxon>
        <taxon>Metazoa</taxon>
        <taxon>Ecdysozoa</taxon>
        <taxon>Arthropoda</taxon>
        <taxon>Chelicerata</taxon>
        <taxon>Arachnida</taxon>
        <taxon>Acari</taxon>
        <taxon>Acariformes</taxon>
        <taxon>Sarcoptiformes</taxon>
        <taxon>Astigmata</taxon>
        <taxon>Glycyphagoidea</taxon>
        <taxon>Echimyopodidae</taxon>
        <taxon>Blomia</taxon>
    </lineage>
</organism>
<proteinExistence type="predicted"/>
<feature type="signal peptide" evidence="2">
    <location>
        <begin position="1"/>
        <end position="26"/>
    </location>
</feature>
<name>A0A9Q0RK76_BLOTA</name>
<evidence type="ECO:0000256" key="2">
    <source>
        <dbReference type="SAM" id="SignalP"/>
    </source>
</evidence>
<gene>
    <name evidence="3" type="ORF">RDWZM_004670</name>
</gene>
<feature type="region of interest" description="Disordered" evidence="1">
    <location>
        <begin position="29"/>
        <end position="57"/>
    </location>
</feature>